<dbReference type="Pfam" id="PF00440">
    <property type="entry name" value="TetR_N"/>
    <property type="match status" value="1"/>
</dbReference>
<dbReference type="Proteomes" id="UP001500603">
    <property type="component" value="Unassembled WGS sequence"/>
</dbReference>
<dbReference type="InterPro" id="IPR001647">
    <property type="entry name" value="HTH_TetR"/>
</dbReference>
<keyword evidence="8" id="KW-1185">Reference proteome</keyword>
<keyword evidence="2 4" id="KW-0238">DNA-binding</keyword>
<proteinExistence type="predicted"/>
<dbReference type="Gene3D" id="1.10.357.10">
    <property type="entry name" value="Tetracycline Repressor, domain 2"/>
    <property type="match status" value="1"/>
</dbReference>
<keyword evidence="1" id="KW-0805">Transcription regulation</keyword>
<dbReference type="EMBL" id="BAABJM010000001">
    <property type="protein sequence ID" value="GAA5042157.1"/>
    <property type="molecule type" value="Genomic_DNA"/>
</dbReference>
<evidence type="ECO:0000256" key="4">
    <source>
        <dbReference type="PROSITE-ProRule" id="PRU00335"/>
    </source>
</evidence>
<evidence type="ECO:0000256" key="1">
    <source>
        <dbReference type="ARBA" id="ARBA00023015"/>
    </source>
</evidence>
<evidence type="ECO:0000256" key="3">
    <source>
        <dbReference type="ARBA" id="ARBA00023163"/>
    </source>
</evidence>
<reference evidence="8" key="1">
    <citation type="journal article" date="2019" name="Int. J. Syst. Evol. Microbiol.">
        <title>The Global Catalogue of Microorganisms (GCM) 10K type strain sequencing project: providing services to taxonomists for standard genome sequencing and annotation.</title>
        <authorList>
            <consortium name="The Broad Institute Genomics Platform"/>
            <consortium name="The Broad Institute Genome Sequencing Center for Infectious Disease"/>
            <person name="Wu L."/>
            <person name="Ma J."/>
        </authorList>
    </citation>
    <scope>NUCLEOTIDE SEQUENCE [LARGE SCALE GENOMIC DNA]</scope>
    <source>
        <strain evidence="8">JCM 18298</strain>
    </source>
</reference>
<dbReference type="InterPro" id="IPR054129">
    <property type="entry name" value="DesT_TetR_C"/>
</dbReference>
<dbReference type="SUPFAM" id="SSF46689">
    <property type="entry name" value="Homeodomain-like"/>
    <property type="match status" value="1"/>
</dbReference>
<name>A0ABP9JRK0_9NOCA</name>
<dbReference type="InterPro" id="IPR050624">
    <property type="entry name" value="HTH-type_Tx_Regulator"/>
</dbReference>
<gene>
    <name evidence="7" type="ORF">GCM10023318_02020</name>
</gene>
<evidence type="ECO:0000313" key="7">
    <source>
        <dbReference type="EMBL" id="GAA5042157.1"/>
    </source>
</evidence>
<sequence length="214" mass="23691">MADVSSKISGEATKRTRLSPDERRDQLITLGTKMLGERAIEDISISEIAASAGISRGLLFHYFPTKQDFQLAIVQHANAELIERVTPDRNLGVFEMLRDSITRYIEYVSENRSSYAALLRGPTSVSPDLVPLVDQTRGAIIGIILTEVPVEVDEVDRPRLLLAMRGWIAFVEETTLTWLGAESITREQLIDLLVESLIALAFSLNPALAEALRG</sequence>
<evidence type="ECO:0000256" key="2">
    <source>
        <dbReference type="ARBA" id="ARBA00023125"/>
    </source>
</evidence>
<dbReference type="PROSITE" id="PS50977">
    <property type="entry name" value="HTH_TETR_2"/>
    <property type="match status" value="1"/>
</dbReference>
<comment type="caution">
    <text evidence="7">The sequence shown here is derived from an EMBL/GenBank/DDBJ whole genome shotgun (WGS) entry which is preliminary data.</text>
</comment>
<evidence type="ECO:0000259" key="6">
    <source>
        <dbReference type="PROSITE" id="PS50977"/>
    </source>
</evidence>
<feature type="DNA-binding region" description="H-T-H motif" evidence="4">
    <location>
        <begin position="44"/>
        <end position="63"/>
    </location>
</feature>
<protein>
    <submittedName>
        <fullName evidence="7">TetR/AcrR family transcriptional regulator</fullName>
    </submittedName>
</protein>
<organism evidence="7 8">
    <name type="scientific">Nocardia callitridis</name>
    <dbReference type="NCBI Taxonomy" id="648753"/>
    <lineage>
        <taxon>Bacteria</taxon>
        <taxon>Bacillati</taxon>
        <taxon>Actinomycetota</taxon>
        <taxon>Actinomycetes</taxon>
        <taxon>Mycobacteriales</taxon>
        <taxon>Nocardiaceae</taxon>
        <taxon>Nocardia</taxon>
    </lineage>
</organism>
<feature type="domain" description="HTH tetR-type" evidence="6">
    <location>
        <begin position="21"/>
        <end position="81"/>
    </location>
</feature>
<evidence type="ECO:0000313" key="8">
    <source>
        <dbReference type="Proteomes" id="UP001500603"/>
    </source>
</evidence>
<keyword evidence="3" id="KW-0804">Transcription</keyword>
<evidence type="ECO:0000256" key="5">
    <source>
        <dbReference type="SAM" id="MobiDB-lite"/>
    </source>
</evidence>
<accession>A0ABP9JRK0</accession>
<feature type="region of interest" description="Disordered" evidence="5">
    <location>
        <begin position="1"/>
        <end position="20"/>
    </location>
</feature>
<dbReference type="PANTHER" id="PTHR43479">
    <property type="entry name" value="ACREF/ENVCD OPERON REPRESSOR-RELATED"/>
    <property type="match status" value="1"/>
</dbReference>
<dbReference type="PANTHER" id="PTHR43479:SF11">
    <property type="entry name" value="ACREF_ENVCD OPERON REPRESSOR-RELATED"/>
    <property type="match status" value="1"/>
</dbReference>
<dbReference type="Pfam" id="PF21943">
    <property type="entry name" value="TetR_C_46"/>
    <property type="match status" value="1"/>
</dbReference>
<dbReference type="InterPro" id="IPR009057">
    <property type="entry name" value="Homeodomain-like_sf"/>
</dbReference>